<comment type="subunit">
    <text evidence="9">Homodimer, forms a heterotetramer with a Cas2 homodimer.</text>
</comment>
<dbReference type="HAMAP" id="MF_01470">
    <property type="entry name" value="Cas1"/>
    <property type="match status" value="1"/>
</dbReference>
<evidence type="ECO:0000256" key="7">
    <source>
        <dbReference type="ARBA" id="ARBA00023125"/>
    </source>
</evidence>
<dbReference type="InterPro" id="IPR023843">
    <property type="entry name" value="CRISPR-assoc_Cas1_cyanobact"/>
</dbReference>
<keyword evidence="4 9" id="KW-0378">Hydrolase</keyword>
<feature type="binding site" evidence="9">
    <location>
        <position position="167"/>
    </location>
    <ligand>
        <name>Mn(2+)</name>
        <dbReference type="ChEBI" id="CHEBI:29035"/>
    </ligand>
</feature>
<comment type="cofactor">
    <cofactor evidence="9">
        <name>Mg(2+)</name>
        <dbReference type="ChEBI" id="CHEBI:18420"/>
    </cofactor>
    <cofactor evidence="9">
        <name>Mn(2+)</name>
        <dbReference type="ChEBI" id="CHEBI:29035"/>
    </cofactor>
</comment>
<comment type="similarity">
    <text evidence="9">Belongs to the CRISPR-associated endonuclease Cas1 family.</text>
</comment>
<evidence type="ECO:0000256" key="9">
    <source>
        <dbReference type="HAMAP-Rule" id="MF_01470"/>
    </source>
</evidence>
<dbReference type="InterPro" id="IPR050646">
    <property type="entry name" value="Cas1"/>
</dbReference>
<keyword evidence="2 9" id="KW-0479">Metal-binding</keyword>
<dbReference type="GO" id="GO:0004520">
    <property type="term" value="F:DNA endonuclease activity"/>
    <property type="evidence" value="ECO:0007669"/>
    <property type="project" value="InterPro"/>
</dbReference>
<dbReference type="EC" id="3.1.-.-" evidence="9"/>
<feature type="binding site" evidence="9">
    <location>
        <position position="232"/>
    </location>
    <ligand>
        <name>Mn(2+)</name>
        <dbReference type="ChEBI" id="CHEBI:29035"/>
    </ligand>
</feature>
<dbReference type="PANTHER" id="PTHR34353">
    <property type="entry name" value="CRISPR-ASSOCIATED ENDONUCLEASE CAS1 1"/>
    <property type="match status" value="1"/>
</dbReference>
<evidence type="ECO:0000256" key="2">
    <source>
        <dbReference type="ARBA" id="ARBA00022723"/>
    </source>
</evidence>
<comment type="caution">
    <text evidence="10">The sequence shown here is derived from an EMBL/GenBank/DDBJ whole genome shotgun (WGS) entry which is preliminary data.</text>
</comment>
<keyword evidence="3 9" id="KW-0255">Endonuclease</keyword>
<dbReference type="PANTHER" id="PTHR34353:SF2">
    <property type="entry name" value="CRISPR-ASSOCIATED ENDONUCLEASE CAS1 1"/>
    <property type="match status" value="1"/>
</dbReference>
<keyword evidence="1 9" id="KW-0540">Nuclease</keyword>
<dbReference type="Proteomes" id="UP001149411">
    <property type="component" value="Unassembled WGS sequence"/>
</dbReference>
<dbReference type="GO" id="GO:0046872">
    <property type="term" value="F:metal ion binding"/>
    <property type="evidence" value="ECO:0007669"/>
    <property type="project" value="UniProtKB-UniRule"/>
</dbReference>
<dbReference type="GO" id="GO:0003677">
    <property type="term" value="F:DNA binding"/>
    <property type="evidence" value="ECO:0007669"/>
    <property type="project" value="UniProtKB-KW"/>
</dbReference>
<name>A0A9Q4C5C3_9EURY</name>
<reference evidence="10" key="1">
    <citation type="submission" date="2022-09" db="EMBL/GenBank/DDBJ databases">
        <title>Haloadaptaus new haloarchaeum isolated from saline soil.</title>
        <authorList>
            <person name="Duran-Viseras A."/>
            <person name="Sanchez-Porro C."/>
            <person name="Ventosa A."/>
        </authorList>
    </citation>
    <scope>NUCLEOTIDE SEQUENCE</scope>
    <source>
        <strain evidence="10">F3-133</strain>
    </source>
</reference>
<evidence type="ECO:0000256" key="6">
    <source>
        <dbReference type="ARBA" id="ARBA00023118"/>
    </source>
</evidence>
<keyword evidence="5 9" id="KW-0460">Magnesium</keyword>
<organism evidence="10 11">
    <name type="scientific">Halorutilus salinus</name>
    <dbReference type="NCBI Taxonomy" id="2487751"/>
    <lineage>
        <taxon>Archaea</taxon>
        <taxon>Methanobacteriati</taxon>
        <taxon>Methanobacteriota</taxon>
        <taxon>Stenosarchaea group</taxon>
        <taxon>Halobacteria</taxon>
        <taxon>Halorutilales</taxon>
        <taxon>Halorutilaceae</taxon>
        <taxon>Halorutilus</taxon>
    </lineage>
</organism>
<dbReference type="CDD" id="cd09634">
    <property type="entry name" value="Cas1_I-II-III"/>
    <property type="match status" value="1"/>
</dbReference>
<dbReference type="EMBL" id="RKLV01000007">
    <property type="protein sequence ID" value="MCX2819385.1"/>
    <property type="molecule type" value="Genomic_DNA"/>
</dbReference>
<dbReference type="GO" id="GO:0051607">
    <property type="term" value="P:defense response to virus"/>
    <property type="evidence" value="ECO:0007669"/>
    <property type="project" value="UniProtKB-UniRule"/>
</dbReference>
<dbReference type="Pfam" id="PF01867">
    <property type="entry name" value="Cas_Cas1"/>
    <property type="match status" value="1"/>
</dbReference>
<dbReference type="Gene3D" id="3.100.10.20">
    <property type="entry name" value="CRISPR-associated endonuclease Cas1, N-terminal domain"/>
    <property type="match status" value="1"/>
</dbReference>
<keyword evidence="6 9" id="KW-0051">Antiviral defense</keyword>
<proteinExistence type="inferred from homology"/>
<evidence type="ECO:0000256" key="8">
    <source>
        <dbReference type="ARBA" id="ARBA00023211"/>
    </source>
</evidence>
<feature type="binding site" evidence="9">
    <location>
        <position position="247"/>
    </location>
    <ligand>
        <name>Mn(2+)</name>
        <dbReference type="ChEBI" id="CHEBI:29035"/>
    </ligand>
</feature>
<dbReference type="InterPro" id="IPR002729">
    <property type="entry name" value="CRISPR-assoc_Cas1"/>
</dbReference>
<evidence type="ECO:0000256" key="1">
    <source>
        <dbReference type="ARBA" id="ARBA00022722"/>
    </source>
</evidence>
<sequence>MTDTETTMKAAEQLFDDSVVYVTRQGAQVRVDGGRVVVWDVDGDEGELAGFPVEKLDTVNIFGNVNFTTPFVRKANENGIVLNYFSQRGKYRGSFVPQKNTIAEVRRKQYALDEDEKLAIARAFVDAKIRNSRTLLHRKGVKGTGKLEDLQARLPKARHLNEVRGTEGEAAEEYFALLDGTLTSGWTFETRSRRPPEDHINSLMSLTYTMMKNECISALRQYNLDPFLGVMHADRHGRPSLALDLQEEFRPIFCDAFAVRLVNRGTLTHDDFRKDNKLNDDAIKTYFDKWDDYLQEEFTHPHFEYKVSRRKAVRMQAILLRKMIVGEMDEYHALRFKR</sequence>
<accession>A0A9Q4C5C3</accession>
<evidence type="ECO:0000256" key="3">
    <source>
        <dbReference type="ARBA" id="ARBA00022759"/>
    </source>
</evidence>
<comment type="function">
    <text evidence="9">CRISPR (clustered regularly interspaced short palindromic repeat), is an adaptive immune system that provides protection against mobile genetic elements (viruses, transposable elements and conjugative plasmids). CRISPR clusters contain spacers, sequences complementary to antecedent mobile elements, and target invading nucleic acids. CRISPR clusters are transcribed and processed into CRISPR RNA (crRNA). Acts as a dsDNA endonuclease. Involved in the integration of spacer DNA into the CRISPR cassette.</text>
</comment>
<evidence type="ECO:0000256" key="5">
    <source>
        <dbReference type="ARBA" id="ARBA00022842"/>
    </source>
</evidence>
<protein>
    <recommendedName>
        <fullName evidence="9">CRISPR-associated endonuclease Cas1</fullName>
        <ecNumber evidence="9">3.1.-.-</ecNumber>
    </recommendedName>
</protein>
<dbReference type="NCBIfam" id="TIGR04093">
    <property type="entry name" value="cas1_CYANO"/>
    <property type="match status" value="1"/>
</dbReference>
<evidence type="ECO:0000256" key="4">
    <source>
        <dbReference type="ARBA" id="ARBA00022801"/>
    </source>
</evidence>
<evidence type="ECO:0000313" key="10">
    <source>
        <dbReference type="EMBL" id="MCX2819385.1"/>
    </source>
</evidence>
<keyword evidence="7 9" id="KW-0238">DNA-binding</keyword>
<dbReference type="AlphaFoldDB" id="A0A9Q4C5C3"/>
<gene>
    <name evidence="10" type="primary">cas1d</name>
    <name evidence="9" type="synonym">cas1</name>
    <name evidence="10" type="ORF">EGH25_08485</name>
</gene>
<dbReference type="GO" id="GO:0016787">
    <property type="term" value="F:hydrolase activity"/>
    <property type="evidence" value="ECO:0007669"/>
    <property type="project" value="UniProtKB-KW"/>
</dbReference>
<dbReference type="Gene3D" id="1.20.120.920">
    <property type="entry name" value="CRISPR-associated endonuclease Cas1, C-terminal domain"/>
    <property type="match status" value="1"/>
</dbReference>
<dbReference type="InterPro" id="IPR042206">
    <property type="entry name" value="CRISPR-assoc_Cas1_C"/>
</dbReference>
<dbReference type="InterPro" id="IPR042211">
    <property type="entry name" value="CRISPR-assoc_Cas1_N"/>
</dbReference>
<keyword evidence="11" id="KW-1185">Reference proteome</keyword>
<dbReference type="GO" id="GO:0043571">
    <property type="term" value="P:maintenance of CRISPR repeat elements"/>
    <property type="evidence" value="ECO:0007669"/>
    <property type="project" value="UniProtKB-UniRule"/>
</dbReference>
<dbReference type="NCBIfam" id="TIGR00287">
    <property type="entry name" value="cas1"/>
    <property type="match status" value="1"/>
</dbReference>
<keyword evidence="8 9" id="KW-0464">Manganese</keyword>
<evidence type="ECO:0000313" key="11">
    <source>
        <dbReference type="Proteomes" id="UP001149411"/>
    </source>
</evidence>